<dbReference type="Gene3D" id="1.20.1530.20">
    <property type="match status" value="1"/>
</dbReference>
<dbReference type="PANTHER" id="PTHR31102">
    <property type="match status" value="1"/>
</dbReference>
<proteinExistence type="predicted"/>
<dbReference type="InterPro" id="IPR006153">
    <property type="entry name" value="Cation/H_exchanger_TM"/>
</dbReference>
<comment type="caution">
    <text evidence="7">The sequence shown here is derived from an EMBL/GenBank/DDBJ whole genome shotgun (WGS) entry which is preliminary data.</text>
</comment>
<dbReference type="AlphaFoldDB" id="R7ANK8"/>
<feature type="transmembrane region" description="Helical" evidence="5">
    <location>
        <begin position="109"/>
        <end position="130"/>
    </location>
</feature>
<dbReference type="Pfam" id="PF00999">
    <property type="entry name" value="Na_H_Exchanger"/>
    <property type="match status" value="1"/>
</dbReference>
<feature type="transmembrane region" description="Helical" evidence="5">
    <location>
        <begin position="26"/>
        <end position="45"/>
    </location>
</feature>
<organism evidence="7 8">
    <name type="scientific">Bacteroides pectinophilus CAG:437</name>
    <dbReference type="NCBI Taxonomy" id="1263051"/>
    <lineage>
        <taxon>Bacteria</taxon>
        <taxon>Bacillati</taxon>
        <taxon>Bacillota</taxon>
        <taxon>Clostridia</taxon>
        <taxon>Eubacteriales</taxon>
    </lineage>
</organism>
<feature type="transmembrane region" description="Helical" evidence="5">
    <location>
        <begin position="295"/>
        <end position="320"/>
    </location>
</feature>
<keyword evidence="3 5" id="KW-1133">Transmembrane helix</keyword>
<evidence type="ECO:0000256" key="1">
    <source>
        <dbReference type="ARBA" id="ARBA00004141"/>
    </source>
</evidence>
<evidence type="ECO:0000313" key="7">
    <source>
        <dbReference type="EMBL" id="CDD57084.1"/>
    </source>
</evidence>
<evidence type="ECO:0000256" key="4">
    <source>
        <dbReference type="ARBA" id="ARBA00023136"/>
    </source>
</evidence>
<evidence type="ECO:0000256" key="2">
    <source>
        <dbReference type="ARBA" id="ARBA00022692"/>
    </source>
</evidence>
<dbReference type="PANTHER" id="PTHR31102:SF1">
    <property type="entry name" value="CATION_H+ EXCHANGER DOMAIN-CONTAINING PROTEIN"/>
    <property type="match status" value="1"/>
</dbReference>
<dbReference type="InterPro" id="IPR051843">
    <property type="entry name" value="CPA1_transporter"/>
</dbReference>
<feature type="transmembrane region" description="Helical" evidence="5">
    <location>
        <begin position="184"/>
        <end position="208"/>
    </location>
</feature>
<feature type="transmembrane region" description="Helical" evidence="5">
    <location>
        <begin position="84"/>
        <end position="103"/>
    </location>
</feature>
<dbReference type="GO" id="GO:0016020">
    <property type="term" value="C:membrane"/>
    <property type="evidence" value="ECO:0007669"/>
    <property type="project" value="UniProtKB-SubCell"/>
</dbReference>
<dbReference type="GO" id="GO:1902600">
    <property type="term" value="P:proton transmembrane transport"/>
    <property type="evidence" value="ECO:0007669"/>
    <property type="project" value="InterPro"/>
</dbReference>
<evidence type="ECO:0000256" key="5">
    <source>
        <dbReference type="SAM" id="Phobius"/>
    </source>
</evidence>
<comment type="subcellular location">
    <subcellularLocation>
        <location evidence="1">Membrane</location>
        <topology evidence="1">Multi-pass membrane protein</topology>
    </subcellularLocation>
</comment>
<dbReference type="EMBL" id="CBHH010000042">
    <property type="protein sequence ID" value="CDD57084.1"/>
    <property type="molecule type" value="Genomic_DNA"/>
</dbReference>
<evidence type="ECO:0000313" key="8">
    <source>
        <dbReference type="Proteomes" id="UP000018141"/>
    </source>
</evidence>
<keyword evidence="4 5" id="KW-0472">Membrane</keyword>
<name>R7ANK8_9FIRM</name>
<evidence type="ECO:0000256" key="3">
    <source>
        <dbReference type="ARBA" id="ARBA00022989"/>
    </source>
</evidence>
<dbReference type="Proteomes" id="UP000018141">
    <property type="component" value="Unassembled WGS sequence"/>
</dbReference>
<protein>
    <recommendedName>
        <fullName evidence="6">Cation/H+ exchanger transmembrane domain-containing protein</fullName>
    </recommendedName>
</protein>
<dbReference type="GO" id="GO:0015297">
    <property type="term" value="F:antiporter activity"/>
    <property type="evidence" value="ECO:0007669"/>
    <property type="project" value="InterPro"/>
</dbReference>
<gene>
    <name evidence="7" type="ORF">BN656_01409</name>
</gene>
<feature type="transmembrane region" description="Helical" evidence="5">
    <location>
        <begin position="360"/>
        <end position="381"/>
    </location>
</feature>
<reference evidence="7" key="1">
    <citation type="submission" date="2012-11" db="EMBL/GenBank/DDBJ databases">
        <title>Dependencies among metagenomic species, viruses, plasmids and units of genetic variation.</title>
        <authorList>
            <person name="Nielsen H.B."/>
            <person name="Almeida M."/>
            <person name="Juncker A.S."/>
            <person name="Rasmussen S."/>
            <person name="Li J."/>
            <person name="Sunagawa S."/>
            <person name="Plichta D."/>
            <person name="Gautier L."/>
            <person name="Le Chatelier E."/>
            <person name="Peletier E."/>
            <person name="Bonde I."/>
            <person name="Nielsen T."/>
            <person name="Manichanh C."/>
            <person name="Arumugam M."/>
            <person name="Batto J."/>
            <person name="Santos M.B.Q.D."/>
            <person name="Blom N."/>
            <person name="Borruel N."/>
            <person name="Burgdorf K.S."/>
            <person name="Boumezbeur F."/>
            <person name="Casellas F."/>
            <person name="Dore J."/>
            <person name="Guarner F."/>
            <person name="Hansen T."/>
            <person name="Hildebrand F."/>
            <person name="Kaas R.S."/>
            <person name="Kennedy S."/>
            <person name="Kristiansen K."/>
            <person name="Kultima J.R."/>
            <person name="Leonard P."/>
            <person name="Levenez F."/>
            <person name="Lund O."/>
            <person name="Moumen B."/>
            <person name="Le Paslier D."/>
            <person name="Pons N."/>
            <person name="Pedersen O."/>
            <person name="Prifti E."/>
            <person name="Qin J."/>
            <person name="Raes J."/>
            <person name="Tap J."/>
            <person name="Tims S."/>
            <person name="Ussery D.W."/>
            <person name="Yamada T."/>
            <person name="MetaHit consortium"/>
            <person name="Renault P."/>
            <person name="Sicheritz-Ponten T."/>
            <person name="Bork P."/>
            <person name="Wang J."/>
            <person name="Brunak S."/>
            <person name="Ehrlich S.D."/>
        </authorList>
    </citation>
    <scope>NUCLEOTIDE SEQUENCE [LARGE SCALE GENOMIC DNA]</scope>
</reference>
<accession>R7ANK8</accession>
<feature type="transmembrane region" description="Helical" evidence="5">
    <location>
        <begin position="150"/>
        <end position="172"/>
    </location>
</feature>
<sequence>MLLSIALIMLIGMASGYICRRLKLPGLLGMIITGIILGPYVLDLIDPSILNISADLRKIALIIILTRAGLTLDINDLKRVGRPAILMCFVPATFELAGMLLLAPRILGISLLEAAIMGAVVAAVSPAVVVPKMIKLIDEGYGTKKSIPQLILAGTSVDDVYVIVLFSTFTGLAKGDRVSAMSFINIPVSVVLGIALGIASGWLLAVYFKKVHVRDTIKVIIVLSISFILVSAENALSTPITFSALIAVMFMGIALSRYRNETAVRLSGKFNRLWVGAEVVLFVLVGASVDIGYALSAGAGAVILIFGVLIFRIAGVFVCLTGTNLNIKERLFCMLAYTPKATVQAAIGSVPLAMGLSCGSIVLTVAVLAILITAPLGAFMIDLTYKKLLSL</sequence>
<feature type="transmembrane region" description="Helical" evidence="5">
    <location>
        <begin position="270"/>
        <end position="289"/>
    </location>
</feature>
<feature type="domain" description="Cation/H+ exchanger transmembrane" evidence="6">
    <location>
        <begin position="10"/>
        <end position="381"/>
    </location>
</feature>
<evidence type="ECO:0000259" key="6">
    <source>
        <dbReference type="Pfam" id="PF00999"/>
    </source>
</evidence>
<feature type="transmembrane region" description="Helical" evidence="5">
    <location>
        <begin position="238"/>
        <end position="258"/>
    </location>
</feature>
<dbReference type="InterPro" id="IPR038770">
    <property type="entry name" value="Na+/solute_symporter_sf"/>
</dbReference>
<keyword evidence="2 5" id="KW-0812">Transmembrane</keyword>